<dbReference type="InterPro" id="IPR036921">
    <property type="entry name" value="PurM-like_N_sf"/>
</dbReference>
<reference evidence="8" key="1">
    <citation type="submission" date="2020-11" db="EMBL/GenBank/DDBJ databases">
        <authorList>
            <person name="Tran Van P."/>
        </authorList>
    </citation>
    <scope>NUCLEOTIDE SEQUENCE</scope>
</reference>
<dbReference type="GO" id="GO:0005524">
    <property type="term" value="F:ATP binding"/>
    <property type="evidence" value="ECO:0007669"/>
    <property type="project" value="UniProtKB-KW"/>
</dbReference>
<keyword evidence="4" id="KW-0067">ATP-binding</keyword>
<dbReference type="GO" id="GO:0005737">
    <property type="term" value="C:cytoplasm"/>
    <property type="evidence" value="ECO:0007669"/>
    <property type="project" value="TreeGrafter"/>
</dbReference>
<evidence type="ECO:0000256" key="2">
    <source>
        <dbReference type="ARBA" id="ARBA00022741"/>
    </source>
</evidence>
<dbReference type="CDD" id="cd02195">
    <property type="entry name" value="SelD"/>
    <property type="match status" value="1"/>
</dbReference>
<feature type="domain" description="PurM-like C-terminal" evidence="7">
    <location>
        <begin position="358"/>
        <end position="528"/>
    </location>
</feature>
<organism evidence="8">
    <name type="scientific">Timema californicum</name>
    <name type="common">California timema</name>
    <name type="synonym">Walking stick</name>
    <dbReference type="NCBI Taxonomy" id="61474"/>
    <lineage>
        <taxon>Eukaryota</taxon>
        <taxon>Metazoa</taxon>
        <taxon>Ecdysozoa</taxon>
        <taxon>Arthropoda</taxon>
        <taxon>Hexapoda</taxon>
        <taxon>Insecta</taxon>
        <taxon>Pterygota</taxon>
        <taxon>Neoptera</taxon>
        <taxon>Polyneoptera</taxon>
        <taxon>Phasmatodea</taxon>
        <taxon>Timematodea</taxon>
        <taxon>Timematoidea</taxon>
        <taxon>Timematidae</taxon>
        <taxon>Timema</taxon>
    </lineage>
</organism>
<dbReference type="PANTHER" id="PTHR10256:SF0">
    <property type="entry name" value="INACTIVE SELENIDE, WATER DIKINASE-LIKE PROTEIN-RELATED"/>
    <property type="match status" value="1"/>
</dbReference>
<dbReference type="SUPFAM" id="SSF56042">
    <property type="entry name" value="PurM C-terminal domain-like"/>
    <property type="match status" value="1"/>
</dbReference>
<keyword evidence="5" id="KW-0711">Selenium</keyword>
<dbReference type="InterPro" id="IPR016188">
    <property type="entry name" value="PurM-like_N"/>
</dbReference>
<dbReference type="InterPro" id="IPR010918">
    <property type="entry name" value="PurM-like_C_dom"/>
</dbReference>
<keyword evidence="1" id="KW-0808">Transferase</keyword>
<dbReference type="EMBL" id="OE179383">
    <property type="protein sequence ID" value="CAD7568655.1"/>
    <property type="molecule type" value="Genomic_DNA"/>
</dbReference>
<evidence type="ECO:0000256" key="1">
    <source>
        <dbReference type="ARBA" id="ARBA00022679"/>
    </source>
</evidence>
<keyword evidence="3" id="KW-0418">Kinase</keyword>
<evidence type="ECO:0000259" key="7">
    <source>
        <dbReference type="Pfam" id="PF02769"/>
    </source>
</evidence>
<dbReference type="Gene3D" id="3.30.1330.10">
    <property type="entry name" value="PurM-like, N-terminal domain"/>
    <property type="match status" value="1"/>
</dbReference>
<evidence type="ECO:0000256" key="5">
    <source>
        <dbReference type="ARBA" id="ARBA00023266"/>
    </source>
</evidence>
<accession>A0A7R9IXU0</accession>
<dbReference type="GO" id="GO:0004756">
    <property type="term" value="F:selenide, water dikinase activity"/>
    <property type="evidence" value="ECO:0007669"/>
    <property type="project" value="TreeGrafter"/>
</dbReference>
<dbReference type="NCBIfam" id="TIGR00476">
    <property type="entry name" value="selD"/>
    <property type="match status" value="1"/>
</dbReference>
<dbReference type="InterPro" id="IPR036676">
    <property type="entry name" value="PurM-like_C_sf"/>
</dbReference>
<dbReference type="PANTHER" id="PTHR10256">
    <property type="entry name" value="SELENIDE, WATER DIKINASE"/>
    <property type="match status" value="1"/>
</dbReference>
<feature type="domain" description="PurM-like N-terminal" evidence="6">
    <location>
        <begin position="259"/>
        <end position="339"/>
    </location>
</feature>
<keyword evidence="2" id="KW-0547">Nucleotide-binding</keyword>
<dbReference type="Pfam" id="PF02769">
    <property type="entry name" value="AIRS_C"/>
    <property type="match status" value="1"/>
</dbReference>
<evidence type="ECO:0000256" key="3">
    <source>
        <dbReference type="ARBA" id="ARBA00022777"/>
    </source>
</evidence>
<protein>
    <submittedName>
        <fullName evidence="8">(California timema) hypothetical protein</fullName>
    </submittedName>
</protein>
<evidence type="ECO:0000313" key="8">
    <source>
        <dbReference type="EMBL" id="CAD7568655.1"/>
    </source>
</evidence>
<dbReference type="FunFam" id="3.90.650.10:FF:000010">
    <property type="entry name" value="Selenide, water dikinase"/>
    <property type="match status" value="1"/>
</dbReference>
<evidence type="ECO:0000256" key="4">
    <source>
        <dbReference type="ARBA" id="ARBA00022840"/>
    </source>
</evidence>
<sequence>MGKTAPLVEQEQSVTAPPLDLFLFVTVTIFEPTPSLVAVITFLACAGRATAQFFGRVPTDALSVAQLELGVNPNALAIRRTFDPVAHELDATFRLTRFADLKGRGCKVPQEVLTKLLEGLQQDDNNGQDEHAHFMHMGLATPRIGIGMDSSVTPLRHGGLSLVQTTDFFYPLVDDPYMMETHLDDLTPFLVGSFEKELSLDIPLQIRTSPNYCSPTASLVLTDSSQLTTKSFEKLPNQIMYPYAKPYDLKKHSLAAVTSDGQNLGKIACANVLSDLYALGVTESDNMLMLLAVSTKMTEKERDVVVPLMMRGFKDTALEAGTTVTGGQTVVNPWCTIGGVASTICQPNEYIVPDNAVVGDVLVLTKPLGTQVAVNAHQWLDQPERWNRIKLVVAEDDVRKAYQRAMDSMARLNRIAARLMHKYNAHGATDVTGFGLLGHAQNLSKHQKNEVSFVIHNLPVIAKMAAVAKACGNMFQLLQGHSAENSGGLLICLPREQAAAYCKDIEKQEGYQAWIVGIVEKGNRTARIIDKPRVIEVPAKEKDGELW</sequence>
<gene>
    <name evidence="8" type="ORF">TCMB3V08_LOCUS1416</name>
</gene>
<dbReference type="InterPro" id="IPR004536">
    <property type="entry name" value="SPS/SelD"/>
</dbReference>
<evidence type="ECO:0000259" key="6">
    <source>
        <dbReference type="Pfam" id="PF00586"/>
    </source>
</evidence>
<name>A0A7R9IXU0_TIMCA</name>
<dbReference type="SUPFAM" id="SSF55326">
    <property type="entry name" value="PurM N-terminal domain-like"/>
    <property type="match status" value="2"/>
</dbReference>
<dbReference type="Gene3D" id="3.90.650.10">
    <property type="entry name" value="PurM-like C-terminal domain"/>
    <property type="match status" value="1"/>
</dbReference>
<dbReference type="AlphaFoldDB" id="A0A7R9IXU0"/>
<dbReference type="GO" id="GO:0016260">
    <property type="term" value="P:selenocysteine biosynthetic process"/>
    <property type="evidence" value="ECO:0007669"/>
    <property type="project" value="TreeGrafter"/>
</dbReference>
<proteinExistence type="predicted"/>
<dbReference type="Pfam" id="PF00586">
    <property type="entry name" value="AIRS"/>
    <property type="match status" value="1"/>
</dbReference>